<dbReference type="KEGG" id="pna:Pnap_3723"/>
<dbReference type="Proteomes" id="UP000000644">
    <property type="component" value="Chromosome"/>
</dbReference>
<dbReference type="EMBL" id="CP000529">
    <property type="protein sequence ID" value="ABM39019.1"/>
    <property type="molecule type" value="Genomic_DNA"/>
</dbReference>
<evidence type="ECO:0008006" key="3">
    <source>
        <dbReference type="Google" id="ProtNLM"/>
    </source>
</evidence>
<dbReference type="Gene3D" id="3.40.1350.10">
    <property type="match status" value="1"/>
</dbReference>
<organism evidence="1 2">
    <name type="scientific">Polaromonas naphthalenivorans (strain CJ2)</name>
    <dbReference type="NCBI Taxonomy" id="365044"/>
    <lineage>
        <taxon>Bacteria</taxon>
        <taxon>Pseudomonadati</taxon>
        <taxon>Pseudomonadota</taxon>
        <taxon>Betaproteobacteria</taxon>
        <taxon>Burkholderiales</taxon>
        <taxon>Comamonadaceae</taxon>
        <taxon>Polaromonas</taxon>
    </lineage>
</organism>
<dbReference type="InterPro" id="IPR011856">
    <property type="entry name" value="tRNA_endonuc-like_dom_sf"/>
</dbReference>
<gene>
    <name evidence="1" type="ordered locus">Pnap_3723</name>
</gene>
<proteinExistence type="predicted"/>
<dbReference type="HOGENOM" id="CLU_1792412_0_0_4"/>
<evidence type="ECO:0000313" key="2">
    <source>
        <dbReference type="Proteomes" id="UP000000644"/>
    </source>
</evidence>
<accession>A1VTP1</accession>
<protein>
    <recommendedName>
        <fullName evidence="3">PD(D/E)XK endonuclease domain-containing protein</fullName>
    </recommendedName>
</protein>
<sequence>MSRQNTHLESEGAEFLVLGNLLTLGIPSYKTYTNMAGYDITATNPEQNKSARIQVKSRWRTGAEGFIIKNFACDFVVVLLNRGSKDGTAKVLAPEFYVLPVATVQQLHNPSSKWGKLSLSKIPGFKEQRDQWQIISEFLNQ</sequence>
<dbReference type="RefSeq" id="WP_011803085.1">
    <property type="nucleotide sequence ID" value="NC_008781.1"/>
</dbReference>
<dbReference type="eggNOG" id="ENOG503406F">
    <property type="taxonomic scope" value="Bacteria"/>
</dbReference>
<dbReference type="OrthoDB" id="6388379at2"/>
<keyword evidence="2" id="KW-1185">Reference proteome</keyword>
<name>A1VTP1_POLNA</name>
<dbReference type="AlphaFoldDB" id="A1VTP1"/>
<evidence type="ECO:0000313" key="1">
    <source>
        <dbReference type="EMBL" id="ABM39019.1"/>
    </source>
</evidence>
<dbReference type="GO" id="GO:0003676">
    <property type="term" value="F:nucleic acid binding"/>
    <property type="evidence" value="ECO:0007669"/>
    <property type="project" value="InterPro"/>
</dbReference>
<reference evidence="2" key="1">
    <citation type="journal article" date="2009" name="Environ. Microbiol.">
        <title>The genome of Polaromonas naphthalenivorans strain CJ2, isolated from coal tar-contaminated sediment, reveals physiological and metabolic versatility and evolution through extensive horizontal gene transfer.</title>
        <authorList>
            <person name="Yagi J.M."/>
            <person name="Sims D."/>
            <person name="Brettin T."/>
            <person name="Bruce D."/>
            <person name="Madsen E.L."/>
        </authorList>
    </citation>
    <scope>NUCLEOTIDE SEQUENCE [LARGE SCALE GENOMIC DNA]</scope>
    <source>
        <strain evidence="2">CJ2</strain>
    </source>
</reference>